<dbReference type="HOGENOM" id="CLU_3255305_0_0_6"/>
<reference evidence="1 2" key="1">
    <citation type="journal article" date="2013" name="Genome Announc.">
        <title>Complete Genome Sequence of Glaciecola psychrophila Strain 170T.</title>
        <authorList>
            <person name="Yin J."/>
            <person name="Chen J."/>
            <person name="Liu G."/>
            <person name="Yu Y."/>
            <person name="Song L."/>
            <person name="Wang X."/>
            <person name="Qu X."/>
        </authorList>
    </citation>
    <scope>NUCLEOTIDE SEQUENCE [LARGE SCALE GENOMIC DNA]</scope>
    <source>
        <strain evidence="1 2">170</strain>
    </source>
</reference>
<proteinExistence type="predicted"/>
<organism evidence="1 2">
    <name type="scientific">Paraglaciecola psychrophila 170</name>
    <dbReference type="NCBI Taxonomy" id="1129794"/>
    <lineage>
        <taxon>Bacteria</taxon>
        <taxon>Pseudomonadati</taxon>
        <taxon>Pseudomonadota</taxon>
        <taxon>Gammaproteobacteria</taxon>
        <taxon>Alteromonadales</taxon>
        <taxon>Alteromonadaceae</taxon>
        <taxon>Paraglaciecola</taxon>
    </lineage>
</organism>
<dbReference type="KEGG" id="gps:C427_0707"/>
<evidence type="ECO:0000313" key="2">
    <source>
        <dbReference type="Proteomes" id="UP000011864"/>
    </source>
</evidence>
<protein>
    <submittedName>
        <fullName evidence="1">Uncharacterized protein</fullName>
    </submittedName>
</protein>
<dbReference type="AlphaFoldDB" id="K6ZL62"/>
<evidence type="ECO:0000313" key="1">
    <source>
        <dbReference type="EMBL" id="AGH42817.1"/>
    </source>
</evidence>
<dbReference type="PATRIC" id="fig|1129794.4.peg.699"/>
<sequence length="42" mass="4993">MLEFYIMKEINNAYLDFGITTLSLQHLLFKLYCKATKIGFIF</sequence>
<gene>
    <name evidence="1" type="ORF">C427_0707</name>
</gene>
<keyword evidence="2" id="KW-1185">Reference proteome</keyword>
<dbReference type="Proteomes" id="UP000011864">
    <property type="component" value="Chromosome"/>
</dbReference>
<accession>K6ZL62</accession>
<name>K6ZL62_9ALTE</name>
<dbReference type="EMBL" id="CP003837">
    <property type="protein sequence ID" value="AGH42817.1"/>
    <property type="molecule type" value="Genomic_DNA"/>
</dbReference>